<evidence type="ECO:0000313" key="7">
    <source>
        <dbReference type="Proteomes" id="UP000663877"/>
    </source>
</evidence>
<dbReference type="AlphaFoldDB" id="A0A814AEF2"/>
<evidence type="ECO:0000256" key="3">
    <source>
        <dbReference type="SAM" id="SignalP"/>
    </source>
</evidence>
<dbReference type="Proteomes" id="UP000663832">
    <property type="component" value="Unassembled WGS sequence"/>
</dbReference>
<gene>
    <name evidence="4" type="ORF">BJG266_LOCUS11121</name>
    <name evidence="5" type="ORF">QVE165_LOCUS42195</name>
</gene>
<feature type="signal peptide" evidence="3">
    <location>
        <begin position="1"/>
        <end position="25"/>
    </location>
</feature>
<feature type="region of interest" description="Disordered" evidence="1">
    <location>
        <begin position="303"/>
        <end position="327"/>
    </location>
</feature>
<organism evidence="4 7">
    <name type="scientific">Adineta steineri</name>
    <dbReference type="NCBI Taxonomy" id="433720"/>
    <lineage>
        <taxon>Eukaryota</taxon>
        <taxon>Metazoa</taxon>
        <taxon>Spiralia</taxon>
        <taxon>Gnathifera</taxon>
        <taxon>Rotifera</taxon>
        <taxon>Eurotatoria</taxon>
        <taxon>Bdelloidea</taxon>
        <taxon>Adinetida</taxon>
        <taxon>Adinetidae</taxon>
        <taxon>Adineta</taxon>
    </lineage>
</organism>
<keyword evidence="2" id="KW-1133">Transmembrane helix</keyword>
<comment type="caution">
    <text evidence="4">The sequence shown here is derived from an EMBL/GenBank/DDBJ whole genome shotgun (WGS) entry which is preliminary data.</text>
</comment>
<protein>
    <submittedName>
        <fullName evidence="4">Uncharacterized protein</fullName>
    </submittedName>
</protein>
<keyword evidence="2" id="KW-0812">Transmembrane</keyword>
<feature type="transmembrane region" description="Helical" evidence="2">
    <location>
        <begin position="159"/>
        <end position="177"/>
    </location>
</feature>
<keyword evidence="2" id="KW-0472">Membrane</keyword>
<keyword evidence="3" id="KW-0732">Signal</keyword>
<accession>A0A814AEF2</accession>
<reference evidence="4" key="1">
    <citation type="submission" date="2021-02" db="EMBL/GenBank/DDBJ databases">
        <authorList>
            <person name="Nowell W R."/>
        </authorList>
    </citation>
    <scope>NUCLEOTIDE SEQUENCE</scope>
</reference>
<sequence length="327" mass="38433">MLNYSSIIFISIYLLLLIKCHTVQSRKLKSDKEHCTANRSHTHFQVCHLHEIPNYSDLIWFTIESSLQDTFDSYRFILRPIEDILISDVNIEILTNFTQLIDFNNSLRIYNLDKGLYEVCVEFQSNITTTFIYKPRDGCISLRVGSSLHESFKQSSTPLLIALASGIVLFFILGLVVQRVKAKRAKQDQNDTTQRSRSSTILSTISLKQQRDRLVRNLFHHHFEQPRVSRMRQWARSRAFRHRISIQEQEPERPTFLRRWSKNLLTSIDQLSQPRSRTETMSHERIASSDPCLTTDHIYTIPNNEQHQMPPRKISFHLSPPEEYEMV</sequence>
<evidence type="ECO:0000256" key="2">
    <source>
        <dbReference type="SAM" id="Phobius"/>
    </source>
</evidence>
<evidence type="ECO:0000256" key="1">
    <source>
        <dbReference type="SAM" id="MobiDB-lite"/>
    </source>
</evidence>
<name>A0A814AEF2_9BILA</name>
<keyword evidence="6" id="KW-1185">Reference proteome</keyword>
<dbReference type="OrthoDB" id="10018981at2759"/>
<proteinExistence type="predicted"/>
<dbReference type="EMBL" id="CAJNOM010000516">
    <property type="protein sequence ID" value="CAF1480363.1"/>
    <property type="molecule type" value="Genomic_DNA"/>
</dbReference>
<dbReference type="EMBL" id="CAJNOI010000040">
    <property type="protein sequence ID" value="CAF0913284.1"/>
    <property type="molecule type" value="Genomic_DNA"/>
</dbReference>
<evidence type="ECO:0000313" key="4">
    <source>
        <dbReference type="EMBL" id="CAF0913284.1"/>
    </source>
</evidence>
<dbReference type="Proteomes" id="UP000663877">
    <property type="component" value="Unassembled WGS sequence"/>
</dbReference>
<evidence type="ECO:0000313" key="6">
    <source>
        <dbReference type="Proteomes" id="UP000663832"/>
    </source>
</evidence>
<evidence type="ECO:0000313" key="5">
    <source>
        <dbReference type="EMBL" id="CAF1480363.1"/>
    </source>
</evidence>
<feature type="chain" id="PRO_5036223796" evidence="3">
    <location>
        <begin position="26"/>
        <end position="327"/>
    </location>
</feature>